<dbReference type="Proteomes" id="UP000756346">
    <property type="component" value="Unassembled WGS sequence"/>
</dbReference>
<feature type="transmembrane region" description="Helical" evidence="2">
    <location>
        <begin position="12"/>
        <end position="31"/>
    </location>
</feature>
<name>A0A9P8YCV6_9PEZI</name>
<keyword evidence="2" id="KW-1133">Transmembrane helix</keyword>
<dbReference type="EMBL" id="JAGTJQ010000003">
    <property type="protein sequence ID" value="KAH7034497.1"/>
    <property type="molecule type" value="Genomic_DNA"/>
</dbReference>
<dbReference type="AlphaFoldDB" id="A0A9P8YCV6"/>
<protein>
    <submittedName>
        <fullName evidence="3">Uncharacterized protein</fullName>
    </submittedName>
</protein>
<comment type="caution">
    <text evidence="3">The sequence shown here is derived from an EMBL/GenBank/DDBJ whole genome shotgun (WGS) entry which is preliminary data.</text>
</comment>
<dbReference type="OrthoDB" id="10516718at2759"/>
<evidence type="ECO:0000256" key="2">
    <source>
        <dbReference type="SAM" id="Phobius"/>
    </source>
</evidence>
<dbReference type="RefSeq" id="XP_046014590.1">
    <property type="nucleotide sequence ID" value="XM_046158224.1"/>
</dbReference>
<reference evidence="3" key="1">
    <citation type="journal article" date="2021" name="Nat. Commun.">
        <title>Genetic determinants of endophytism in the Arabidopsis root mycobiome.</title>
        <authorList>
            <person name="Mesny F."/>
            <person name="Miyauchi S."/>
            <person name="Thiergart T."/>
            <person name="Pickel B."/>
            <person name="Atanasova L."/>
            <person name="Karlsson M."/>
            <person name="Huettel B."/>
            <person name="Barry K.W."/>
            <person name="Haridas S."/>
            <person name="Chen C."/>
            <person name="Bauer D."/>
            <person name="Andreopoulos W."/>
            <person name="Pangilinan J."/>
            <person name="LaButti K."/>
            <person name="Riley R."/>
            <person name="Lipzen A."/>
            <person name="Clum A."/>
            <person name="Drula E."/>
            <person name="Henrissat B."/>
            <person name="Kohler A."/>
            <person name="Grigoriev I.V."/>
            <person name="Martin F.M."/>
            <person name="Hacquard S."/>
        </authorList>
    </citation>
    <scope>NUCLEOTIDE SEQUENCE</scope>
    <source>
        <strain evidence="3">MPI-CAGE-CH-0230</strain>
    </source>
</reference>
<evidence type="ECO:0000256" key="1">
    <source>
        <dbReference type="SAM" id="Coils"/>
    </source>
</evidence>
<evidence type="ECO:0000313" key="3">
    <source>
        <dbReference type="EMBL" id="KAH7034497.1"/>
    </source>
</evidence>
<keyword evidence="4" id="KW-1185">Reference proteome</keyword>
<gene>
    <name evidence="3" type="ORF">B0I36DRAFT_360015</name>
</gene>
<accession>A0A9P8YCV6</accession>
<dbReference type="GeneID" id="70187770"/>
<proteinExistence type="predicted"/>
<keyword evidence="2" id="KW-0812">Transmembrane</keyword>
<sequence>MSSPLLDESSALAVGVTIFTIAIAVLSWKAVQANTQDSAATARRAWRIRDTETRELPAQEELDELDKNMPSLEELKAQLAEMEANTPEAREKETIRKAIELAQENEATAVATLAYLRENRERLEHVQASLGRRSGREELVNTVIIVGLYLSFELV</sequence>
<organism evidence="3 4">
    <name type="scientific">Microdochium trichocladiopsis</name>
    <dbReference type="NCBI Taxonomy" id="1682393"/>
    <lineage>
        <taxon>Eukaryota</taxon>
        <taxon>Fungi</taxon>
        <taxon>Dikarya</taxon>
        <taxon>Ascomycota</taxon>
        <taxon>Pezizomycotina</taxon>
        <taxon>Sordariomycetes</taxon>
        <taxon>Xylariomycetidae</taxon>
        <taxon>Xylariales</taxon>
        <taxon>Microdochiaceae</taxon>
        <taxon>Microdochium</taxon>
    </lineage>
</organism>
<evidence type="ECO:0000313" key="4">
    <source>
        <dbReference type="Proteomes" id="UP000756346"/>
    </source>
</evidence>
<keyword evidence="1" id="KW-0175">Coiled coil</keyword>
<feature type="coiled-coil region" evidence="1">
    <location>
        <begin position="62"/>
        <end position="92"/>
    </location>
</feature>
<keyword evidence="2" id="KW-0472">Membrane</keyword>